<keyword evidence="3" id="KW-1185">Reference proteome</keyword>
<dbReference type="AlphaFoldDB" id="A0A3S5B3T8"/>
<accession>A0A3S5B3T8</accession>
<name>A0A3S5B3T8_9PLAT</name>
<feature type="region of interest" description="Disordered" evidence="1">
    <location>
        <begin position="1"/>
        <end position="26"/>
    </location>
</feature>
<protein>
    <submittedName>
        <fullName evidence="2">Uncharacterized protein</fullName>
    </submittedName>
</protein>
<dbReference type="EMBL" id="CAAALY010014755">
    <property type="protein sequence ID" value="VEL12437.1"/>
    <property type="molecule type" value="Genomic_DNA"/>
</dbReference>
<evidence type="ECO:0000313" key="3">
    <source>
        <dbReference type="Proteomes" id="UP000784294"/>
    </source>
</evidence>
<evidence type="ECO:0000313" key="2">
    <source>
        <dbReference type="EMBL" id="VEL12437.1"/>
    </source>
</evidence>
<gene>
    <name evidence="2" type="ORF">PXEA_LOCUS5877</name>
</gene>
<reference evidence="2" key="1">
    <citation type="submission" date="2018-11" db="EMBL/GenBank/DDBJ databases">
        <authorList>
            <consortium name="Pathogen Informatics"/>
        </authorList>
    </citation>
    <scope>NUCLEOTIDE SEQUENCE</scope>
</reference>
<feature type="compositionally biased region" description="Polar residues" evidence="1">
    <location>
        <begin position="7"/>
        <end position="26"/>
    </location>
</feature>
<organism evidence="2 3">
    <name type="scientific">Protopolystoma xenopodis</name>
    <dbReference type="NCBI Taxonomy" id="117903"/>
    <lineage>
        <taxon>Eukaryota</taxon>
        <taxon>Metazoa</taxon>
        <taxon>Spiralia</taxon>
        <taxon>Lophotrochozoa</taxon>
        <taxon>Platyhelminthes</taxon>
        <taxon>Monogenea</taxon>
        <taxon>Polyopisthocotylea</taxon>
        <taxon>Polystomatidea</taxon>
        <taxon>Polystomatidae</taxon>
        <taxon>Protopolystoma</taxon>
    </lineage>
</organism>
<sequence length="110" mass="12200">MNDPGDNKQTSLTRPRQTAGGSSLKQSNISFNLRLKVEEEPNDEYNDTLLAREKIANTIWLLAGLSEDTRRVTSASIGIQTLIEFIEAGSLSVLQSECFHVVLSQCYIVL</sequence>
<evidence type="ECO:0000256" key="1">
    <source>
        <dbReference type="SAM" id="MobiDB-lite"/>
    </source>
</evidence>
<proteinExistence type="predicted"/>
<comment type="caution">
    <text evidence="2">The sequence shown here is derived from an EMBL/GenBank/DDBJ whole genome shotgun (WGS) entry which is preliminary data.</text>
</comment>
<dbReference type="Proteomes" id="UP000784294">
    <property type="component" value="Unassembled WGS sequence"/>
</dbReference>